<dbReference type="Proteomes" id="UP000240978">
    <property type="component" value="Unassembled WGS sequence"/>
</dbReference>
<protein>
    <recommendedName>
        <fullName evidence="3">DUF3050 family protein</fullName>
    </recommendedName>
</protein>
<organism evidence="1 2">
    <name type="scientific">Chitinophaga ginsengisoli</name>
    <dbReference type="NCBI Taxonomy" id="363837"/>
    <lineage>
        <taxon>Bacteria</taxon>
        <taxon>Pseudomonadati</taxon>
        <taxon>Bacteroidota</taxon>
        <taxon>Chitinophagia</taxon>
        <taxon>Chitinophagales</taxon>
        <taxon>Chitinophagaceae</taxon>
        <taxon>Chitinophaga</taxon>
    </lineage>
</organism>
<proteinExistence type="predicted"/>
<dbReference type="AlphaFoldDB" id="A0A2P8GNL6"/>
<evidence type="ECO:0008006" key="3">
    <source>
        <dbReference type="Google" id="ProtNLM"/>
    </source>
</evidence>
<dbReference type="Gene3D" id="1.20.910.10">
    <property type="entry name" value="Heme oxygenase-like"/>
    <property type="match status" value="1"/>
</dbReference>
<accession>A0A2P8GNL6</accession>
<dbReference type="InterPro" id="IPR016084">
    <property type="entry name" value="Haem_Oase-like_multi-hlx"/>
</dbReference>
<dbReference type="EMBL" id="PYGK01000001">
    <property type="protein sequence ID" value="PSL35562.1"/>
    <property type="molecule type" value="Genomic_DNA"/>
</dbReference>
<keyword evidence="2" id="KW-1185">Reference proteome</keyword>
<comment type="caution">
    <text evidence="1">The sequence shown here is derived from an EMBL/GenBank/DDBJ whole genome shotgun (WGS) entry which is preliminary data.</text>
</comment>
<evidence type="ECO:0000313" key="2">
    <source>
        <dbReference type="Proteomes" id="UP000240978"/>
    </source>
</evidence>
<dbReference type="OrthoDB" id="9791270at2"/>
<name>A0A2P8GNL6_9BACT</name>
<dbReference type="SUPFAM" id="SSF48613">
    <property type="entry name" value="Heme oxygenase-like"/>
    <property type="match status" value="1"/>
</dbReference>
<sequence>MTGIPHIKETIAPVRETIIQHPLYSEMQRIEDIRSFMQYHVFAVWDFMSLLKSLQKHLTCTDIPWVPKGSAATRYLINEIVTGEESDVDPDGTRVSHFELYLQAMAQAGADVSGITDCLQQLQNGKPIASVLDTLPHAVRSFVKYTFDLITTAPVHVQAAVFTFGREDLIPDMFLALVTDLDRQFPGQISLFKYYLERHIEVDGDHHSHLGMEMVQELCGNDPVKWEQAAQASKAALEQRNMLWSGILEEIKSFVA</sequence>
<reference evidence="1 2" key="1">
    <citation type="submission" date="2018-03" db="EMBL/GenBank/DDBJ databases">
        <title>Genomic Encyclopedia of Archaeal and Bacterial Type Strains, Phase II (KMG-II): from individual species to whole genera.</title>
        <authorList>
            <person name="Goeker M."/>
        </authorList>
    </citation>
    <scope>NUCLEOTIDE SEQUENCE [LARGE SCALE GENOMIC DNA]</scope>
    <source>
        <strain evidence="1 2">DSM 18107</strain>
    </source>
</reference>
<dbReference type="RefSeq" id="WP_106600147.1">
    <property type="nucleotide sequence ID" value="NZ_PYGK01000001.1"/>
</dbReference>
<dbReference type="Pfam" id="PF11251">
    <property type="entry name" value="DUF3050"/>
    <property type="match status" value="1"/>
</dbReference>
<gene>
    <name evidence="1" type="ORF">CLV42_101323</name>
</gene>
<evidence type="ECO:0000313" key="1">
    <source>
        <dbReference type="EMBL" id="PSL35562.1"/>
    </source>
</evidence>
<dbReference type="InterPro" id="IPR024423">
    <property type="entry name" value="DUF3050"/>
</dbReference>